<dbReference type="InterPro" id="IPR037401">
    <property type="entry name" value="SnoaL-like"/>
</dbReference>
<protein>
    <recommendedName>
        <fullName evidence="1">SnoaL-like domain-containing protein</fullName>
    </recommendedName>
</protein>
<accession>A0A6A6DWK0</accession>
<organism evidence="2 3">
    <name type="scientific">Zopfia rhizophila CBS 207.26</name>
    <dbReference type="NCBI Taxonomy" id="1314779"/>
    <lineage>
        <taxon>Eukaryota</taxon>
        <taxon>Fungi</taxon>
        <taxon>Dikarya</taxon>
        <taxon>Ascomycota</taxon>
        <taxon>Pezizomycotina</taxon>
        <taxon>Dothideomycetes</taxon>
        <taxon>Dothideomycetes incertae sedis</taxon>
        <taxon>Zopfiaceae</taxon>
        <taxon>Zopfia</taxon>
    </lineage>
</organism>
<dbReference type="Pfam" id="PF13577">
    <property type="entry name" value="SnoaL_4"/>
    <property type="match status" value="1"/>
</dbReference>
<dbReference type="SUPFAM" id="SSF54427">
    <property type="entry name" value="NTF2-like"/>
    <property type="match status" value="1"/>
</dbReference>
<evidence type="ECO:0000313" key="3">
    <source>
        <dbReference type="Proteomes" id="UP000800200"/>
    </source>
</evidence>
<dbReference type="InterPro" id="IPR032710">
    <property type="entry name" value="NTF2-like_dom_sf"/>
</dbReference>
<dbReference type="Proteomes" id="UP000800200">
    <property type="component" value="Unassembled WGS sequence"/>
</dbReference>
<dbReference type="OrthoDB" id="4456362at2759"/>
<name>A0A6A6DWK0_9PEZI</name>
<reference evidence="2" key="1">
    <citation type="journal article" date="2020" name="Stud. Mycol.">
        <title>101 Dothideomycetes genomes: a test case for predicting lifestyles and emergence of pathogens.</title>
        <authorList>
            <person name="Haridas S."/>
            <person name="Albert R."/>
            <person name="Binder M."/>
            <person name="Bloem J."/>
            <person name="Labutti K."/>
            <person name="Salamov A."/>
            <person name="Andreopoulos B."/>
            <person name="Baker S."/>
            <person name="Barry K."/>
            <person name="Bills G."/>
            <person name="Bluhm B."/>
            <person name="Cannon C."/>
            <person name="Castanera R."/>
            <person name="Culley D."/>
            <person name="Daum C."/>
            <person name="Ezra D."/>
            <person name="Gonzalez J."/>
            <person name="Henrissat B."/>
            <person name="Kuo A."/>
            <person name="Liang C."/>
            <person name="Lipzen A."/>
            <person name="Lutzoni F."/>
            <person name="Magnuson J."/>
            <person name="Mondo S."/>
            <person name="Nolan M."/>
            <person name="Ohm R."/>
            <person name="Pangilinan J."/>
            <person name="Park H.-J."/>
            <person name="Ramirez L."/>
            <person name="Alfaro M."/>
            <person name="Sun H."/>
            <person name="Tritt A."/>
            <person name="Yoshinaga Y."/>
            <person name="Zwiers L.-H."/>
            <person name="Turgeon B."/>
            <person name="Goodwin S."/>
            <person name="Spatafora J."/>
            <person name="Crous P."/>
            <person name="Grigoriev I."/>
        </authorList>
    </citation>
    <scope>NUCLEOTIDE SEQUENCE</scope>
    <source>
        <strain evidence="2">CBS 207.26</strain>
    </source>
</reference>
<feature type="domain" description="SnoaL-like" evidence="1">
    <location>
        <begin position="11"/>
        <end position="139"/>
    </location>
</feature>
<gene>
    <name evidence="2" type="ORF">K469DRAFT_635649</name>
</gene>
<keyword evidence="3" id="KW-1185">Reference proteome</keyword>
<sequence>MPVPFDVAEIISRKKAQYGRCIDTKQWHNFNQVALSDTEFNFLDPDGSIIMAGKTRLTFPSSKAFTEFFGRFFRNAETLHMFGPGELEQVAPDEVTAIWGMEDQLLLKSTAGLVELRGGGYYYETWKLKDGDWFLKSLRLERTYTKMSFMARVLQLLHIYLWLILV</sequence>
<dbReference type="AlphaFoldDB" id="A0A6A6DWK0"/>
<dbReference type="Gene3D" id="3.10.450.50">
    <property type="match status" value="1"/>
</dbReference>
<evidence type="ECO:0000259" key="1">
    <source>
        <dbReference type="Pfam" id="PF13577"/>
    </source>
</evidence>
<evidence type="ECO:0000313" key="2">
    <source>
        <dbReference type="EMBL" id="KAF2183155.1"/>
    </source>
</evidence>
<proteinExistence type="predicted"/>
<dbReference type="EMBL" id="ML994644">
    <property type="protein sequence ID" value="KAF2183155.1"/>
    <property type="molecule type" value="Genomic_DNA"/>
</dbReference>